<evidence type="ECO:0000313" key="2">
    <source>
        <dbReference type="EMBL" id="CAG2003431.1"/>
    </source>
</evidence>
<protein>
    <recommendedName>
        <fullName evidence="4">D-aminopeptidase</fullName>
    </recommendedName>
</protein>
<dbReference type="FunFam" id="3.60.70.12:FF:000004">
    <property type="entry name" value="Beta-peptidyl aminopeptidase BapA"/>
    <property type="match status" value="1"/>
</dbReference>
<evidence type="ECO:0000256" key="1">
    <source>
        <dbReference type="ARBA" id="ARBA00007068"/>
    </source>
</evidence>
<reference evidence="2" key="1">
    <citation type="submission" date="2021-03" db="EMBL/GenBank/DDBJ databases">
        <authorList>
            <person name="Alouane T."/>
            <person name="Langin T."/>
            <person name="Bonhomme L."/>
        </authorList>
    </citation>
    <scope>NUCLEOTIDE SEQUENCE</scope>
    <source>
        <strain evidence="2">MDC_Fg202</strain>
    </source>
</reference>
<name>A0A9N8WY22_GIBZA</name>
<evidence type="ECO:0008006" key="4">
    <source>
        <dbReference type="Google" id="ProtNLM"/>
    </source>
</evidence>
<gene>
    <name evidence="2" type="ORF">MDCFG202_LOCUS488340</name>
</gene>
<dbReference type="CDD" id="cd02253">
    <property type="entry name" value="DmpA"/>
    <property type="match status" value="1"/>
</dbReference>
<sequence length="429" mass="46274">MWYQWLGEAADTIAYGYRFSICNSFNHCHSATQYTLTSSYCLKMGRNVQHAEKLRIRELLPELFLGKWKPGPLNSITDVPGVLVHTESIQPDRDVNTGVTTILPRADWHKYACHAAIFKFNGAGEMTGSHWIDETGTLTSPIILTTNSSIGEGFRGVYEYVLRYHATPDGDMGLFTFPVITETYDGYLNKQSRFAVTPEHVVQGILNASADAVPEGSTGGGTGMICHRFKGGTGSSSRIVPGLDKDGNSKNYTVGVLVQANYGQKEDLCIGGVPVGRILASTETLSSTSTAPGVQGPLADGSIIIIVATDIPLLPVQLQRLAKRATVGLARVGGYGSNGSGDIFMAFSTSAKIPMQQFEGGLDPYKPSSVSLETVENESINGVFEAVADATEEAIYNVLSMAETMTGYKGRTVEALDMDKVKEIVTKRM</sequence>
<proteinExistence type="inferred from homology"/>
<organism evidence="2 3">
    <name type="scientific">Gibberella zeae</name>
    <name type="common">Wheat head blight fungus</name>
    <name type="synonym">Fusarium graminearum</name>
    <dbReference type="NCBI Taxonomy" id="5518"/>
    <lineage>
        <taxon>Eukaryota</taxon>
        <taxon>Fungi</taxon>
        <taxon>Dikarya</taxon>
        <taxon>Ascomycota</taxon>
        <taxon>Pezizomycotina</taxon>
        <taxon>Sordariomycetes</taxon>
        <taxon>Hypocreomycetidae</taxon>
        <taxon>Hypocreales</taxon>
        <taxon>Nectriaceae</taxon>
        <taxon>Fusarium</taxon>
    </lineage>
</organism>
<dbReference type="AlphaFoldDB" id="A0A9N8WY22"/>
<dbReference type="EMBL" id="CAJPIJ010000174">
    <property type="protein sequence ID" value="CAG2003431.1"/>
    <property type="molecule type" value="Genomic_DNA"/>
</dbReference>
<dbReference type="Pfam" id="PF03576">
    <property type="entry name" value="Peptidase_S58"/>
    <property type="match status" value="1"/>
</dbReference>
<accession>A0A9N8WY22</accession>
<dbReference type="Gene3D" id="3.60.70.12">
    <property type="entry name" value="L-amino peptidase D-ALA esterase/amidase"/>
    <property type="match status" value="1"/>
</dbReference>
<dbReference type="InterPro" id="IPR005321">
    <property type="entry name" value="Peptidase_S58_DmpA"/>
</dbReference>
<comment type="similarity">
    <text evidence="1">Belongs to the peptidase S58 family.</text>
</comment>
<dbReference type="GO" id="GO:0004177">
    <property type="term" value="F:aminopeptidase activity"/>
    <property type="evidence" value="ECO:0007669"/>
    <property type="project" value="TreeGrafter"/>
</dbReference>
<dbReference type="PANTHER" id="PTHR36512:SF3">
    <property type="entry name" value="BLR5678 PROTEIN"/>
    <property type="match status" value="1"/>
</dbReference>
<evidence type="ECO:0000313" key="3">
    <source>
        <dbReference type="Proteomes" id="UP000746612"/>
    </source>
</evidence>
<dbReference type="Proteomes" id="UP000746612">
    <property type="component" value="Unassembled WGS sequence"/>
</dbReference>
<dbReference type="SUPFAM" id="SSF56266">
    <property type="entry name" value="DmpA/ArgJ-like"/>
    <property type="match status" value="1"/>
</dbReference>
<dbReference type="InterPro" id="IPR016117">
    <property type="entry name" value="ArgJ-like_dom_sf"/>
</dbReference>
<comment type="caution">
    <text evidence="2">The sequence shown here is derived from an EMBL/GenBank/DDBJ whole genome shotgun (WGS) entry which is preliminary data.</text>
</comment>
<dbReference type="PANTHER" id="PTHR36512">
    <property type="entry name" value="D-AMINOPEPTIDASE"/>
    <property type="match status" value="1"/>
</dbReference>